<dbReference type="AlphaFoldDB" id="A0AA88IVA1"/>
<sequence>MGVNLLHIIRKRKLCNVCNCKTRSGAIMTQHRLSASKRLAKPVLFGTIIVGLAAAFMNRHMFFQDVAELRAQEQERNNAKKMEVLERRQKQIEMVAEKKKGQS</sequence>
<evidence type="ECO:0000313" key="2">
    <source>
        <dbReference type="Proteomes" id="UP001187415"/>
    </source>
</evidence>
<organism evidence="1 2">
    <name type="scientific">Channa striata</name>
    <name type="common">Snakehead murrel</name>
    <name type="synonym">Ophicephalus striatus</name>
    <dbReference type="NCBI Taxonomy" id="64152"/>
    <lineage>
        <taxon>Eukaryota</taxon>
        <taxon>Metazoa</taxon>
        <taxon>Chordata</taxon>
        <taxon>Craniata</taxon>
        <taxon>Vertebrata</taxon>
        <taxon>Euteleostomi</taxon>
        <taxon>Actinopterygii</taxon>
        <taxon>Neopterygii</taxon>
        <taxon>Teleostei</taxon>
        <taxon>Neoteleostei</taxon>
        <taxon>Acanthomorphata</taxon>
        <taxon>Anabantaria</taxon>
        <taxon>Anabantiformes</taxon>
        <taxon>Channoidei</taxon>
        <taxon>Channidae</taxon>
        <taxon>Channa</taxon>
    </lineage>
</organism>
<comment type="caution">
    <text evidence="1">The sequence shown here is derived from an EMBL/GenBank/DDBJ whole genome shotgun (WGS) entry which is preliminary data.</text>
</comment>
<reference evidence="1" key="1">
    <citation type="submission" date="2023-07" db="EMBL/GenBank/DDBJ databases">
        <title>Chromosome-level Genome Assembly of Striped Snakehead (Channa striata).</title>
        <authorList>
            <person name="Liu H."/>
        </authorList>
    </citation>
    <scope>NUCLEOTIDE SEQUENCE</scope>
    <source>
        <strain evidence="1">Gz</strain>
        <tissue evidence="1">Muscle</tissue>
    </source>
</reference>
<protein>
    <submittedName>
        <fullName evidence="1">Uncharacterized protein</fullName>
    </submittedName>
</protein>
<gene>
    <name evidence="1" type="ORF">Q5P01_023684</name>
</gene>
<proteinExistence type="predicted"/>
<name>A0AA88IVA1_CHASR</name>
<dbReference type="Proteomes" id="UP001187415">
    <property type="component" value="Unassembled WGS sequence"/>
</dbReference>
<accession>A0AA88IVA1</accession>
<dbReference type="EMBL" id="JAUPFM010000019">
    <property type="protein sequence ID" value="KAK2820725.1"/>
    <property type="molecule type" value="Genomic_DNA"/>
</dbReference>
<keyword evidence="2" id="KW-1185">Reference proteome</keyword>
<evidence type="ECO:0000313" key="1">
    <source>
        <dbReference type="EMBL" id="KAK2820725.1"/>
    </source>
</evidence>